<dbReference type="AlphaFoldDB" id="A0AAE3ILH7"/>
<protein>
    <submittedName>
        <fullName evidence="5">Tetratricopeptide repeat protein</fullName>
    </submittedName>
</protein>
<organism evidence="5 6">
    <name type="scientific">Haoranjiania flava</name>
    <dbReference type="NCBI Taxonomy" id="1856322"/>
    <lineage>
        <taxon>Bacteria</taxon>
        <taxon>Pseudomonadati</taxon>
        <taxon>Bacteroidota</taxon>
        <taxon>Chitinophagia</taxon>
        <taxon>Chitinophagales</taxon>
        <taxon>Chitinophagaceae</taxon>
        <taxon>Haoranjiania</taxon>
    </lineage>
</organism>
<feature type="signal peptide" evidence="4">
    <location>
        <begin position="1"/>
        <end position="19"/>
    </location>
</feature>
<accession>A0AAE3ILH7</accession>
<dbReference type="PANTHER" id="PTHR11102">
    <property type="entry name" value="SEL-1-LIKE PROTEIN"/>
    <property type="match status" value="1"/>
</dbReference>
<keyword evidence="2 3" id="KW-0802">TPR repeat</keyword>
<dbReference type="SMART" id="SM00028">
    <property type="entry name" value="TPR"/>
    <property type="match status" value="3"/>
</dbReference>
<dbReference type="InterPro" id="IPR011990">
    <property type="entry name" value="TPR-like_helical_dom_sf"/>
</dbReference>
<feature type="chain" id="PRO_5042080464" evidence="4">
    <location>
        <begin position="20"/>
        <end position="461"/>
    </location>
</feature>
<evidence type="ECO:0000256" key="1">
    <source>
        <dbReference type="ARBA" id="ARBA00022737"/>
    </source>
</evidence>
<feature type="repeat" description="TPR" evidence="3">
    <location>
        <begin position="324"/>
        <end position="357"/>
    </location>
</feature>
<dbReference type="EMBL" id="JAOTPL010000003">
    <property type="protein sequence ID" value="MCU7693473.1"/>
    <property type="molecule type" value="Genomic_DNA"/>
</dbReference>
<dbReference type="InterPro" id="IPR006597">
    <property type="entry name" value="Sel1-like"/>
</dbReference>
<keyword evidence="6" id="KW-1185">Reference proteome</keyword>
<dbReference type="Pfam" id="PF08238">
    <property type="entry name" value="Sel1"/>
    <property type="match status" value="8"/>
</dbReference>
<gene>
    <name evidence="5" type="ORF">OD355_02970</name>
</gene>
<dbReference type="InterPro" id="IPR013105">
    <property type="entry name" value="TPR_2"/>
</dbReference>
<proteinExistence type="predicted"/>
<dbReference type="SMART" id="SM00671">
    <property type="entry name" value="SEL1"/>
    <property type="match status" value="8"/>
</dbReference>
<keyword evidence="1" id="KW-0677">Repeat</keyword>
<dbReference type="SUPFAM" id="SSF81901">
    <property type="entry name" value="HCP-like"/>
    <property type="match status" value="2"/>
</dbReference>
<name>A0AAE3ILH7_9BACT</name>
<comment type="caution">
    <text evidence="5">The sequence shown here is derived from an EMBL/GenBank/DDBJ whole genome shotgun (WGS) entry which is preliminary data.</text>
</comment>
<evidence type="ECO:0000313" key="5">
    <source>
        <dbReference type="EMBL" id="MCU7693473.1"/>
    </source>
</evidence>
<dbReference type="Proteomes" id="UP001209317">
    <property type="component" value="Unassembled WGS sequence"/>
</dbReference>
<evidence type="ECO:0000256" key="4">
    <source>
        <dbReference type="SAM" id="SignalP"/>
    </source>
</evidence>
<dbReference type="PANTHER" id="PTHR11102:SF160">
    <property type="entry name" value="ERAD-ASSOCIATED E3 UBIQUITIN-PROTEIN LIGASE COMPONENT HRD3"/>
    <property type="match status" value="1"/>
</dbReference>
<dbReference type="RefSeq" id="WP_263036961.1">
    <property type="nucleotide sequence ID" value="NZ_JAOTPL010000003.1"/>
</dbReference>
<dbReference type="Pfam" id="PF07719">
    <property type="entry name" value="TPR_2"/>
    <property type="match status" value="1"/>
</dbReference>
<dbReference type="InterPro" id="IPR050767">
    <property type="entry name" value="Sel1_AlgK"/>
</dbReference>
<evidence type="ECO:0000313" key="6">
    <source>
        <dbReference type="Proteomes" id="UP001209317"/>
    </source>
</evidence>
<dbReference type="PROSITE" id="PS50005">
    <property type="entry name" value="TPR"/>
    <property type="match status" value="1"/>
</dbReference>
<dbReference type="Gene3D" id="1.25.40.10">
    <property type="entry name" value="Tetratricopeptide repeat domain"/>
    <property type="match status" value="1"/>
</dbReference>
<reference evidence="5" key="1">
    <citation type="submission" date="2022-10" db="EMBL/GenBank/DDBJ databases">
        <authorList>
            <person name="Kim H.S."/>
            <person name="Kim J.-S."/>
            <person name="Suh M.K."/>
            <person name="Eom M.K."/>
            <person name="Lee J.-S."/>
        </authorList>
    </citation>
    <scope>NUCLEOTIDE SEQUENCE</scope>
    <source>
        <strain evidence="5">LIP-5</strain>
    </source>
</reference>
<evidence type="ECO:0000256" key="3">
    <source>
        <dbReference type="PROSITE-ProRule" id="PRU00339"/>
    </source>
</evidence>
<sequence length="461" mass="53251">MKKLYTLLVLLFAFTFAQAQNDIKARLEFEEAEKAYTEENYETALKHLNQPEKELGQWTPNVSYLKIECLYALTDMGNFGAPTMQPLYEEVTKYMAHFNKLNSDDIPMEKYKVVYGIEKTLKALKFDERQSAEFLKAKTAHDAKNYDIATPLYQKLAQKGNSWAMRNLGLLYAQQKKDTAKAKEWYQKATDNGNAEAAVELANIDRNNTRKWFEKAAKMEHPHGVYVIGLFAENEDNNLTKAMEYYRQARDLGSAAGLHKTGKVYEDKEEYDKAFPYYKKAAIKGHWDAMVRSGALNFYGLGTAKNEQIAMEYWLKAATENRTIEAMYYIGRAYEKKKNYAKAEEWYLKAGAINPNYYSLLGEMYSLSDNDIPQKALEYYEKAAENGHKGSTLETANIYFSGKGGITKNYAKAAMYYEKYYDKVKKNESYIDNLIEMYNRGGNGIEKDKDKAKKWKAIRRK</sequence>
<evidence type="ECO:0000256" key="2">
    <source>
        <dbReference type="ARBA" id="ARBA00022803"/>
    </source>
</evidence>
<dbReference type="InterPro" id="IPR019734">
    <property type="entry name" value="TPR_rpt"/>
</dbReference>
<keyword evidence="4" id="KW-0732">Signal</keyword>